<evidence type="ECO:0000313" key="1">
    <source>
        <dbReference type="EMBL" id="GBN51351.1"/>
    </source>
</evidence>
<protein>
    <submittedName>
        <fullName evidence="1">Uncharacterized protein</fullName>
    </submittedName>
</protein>
<comment type="caution">
    <text evidence="1">The sequence shown here is derived from an EMBL/GenBank/DDBJ whole genome shotgun (WGS) entry which is preliminary data.</text>
</comment>
<gene>
    <name evidence="1" type="ORF">AVEN_136058_1</name>
</gene>
<name>A0A4Y2PJJ1_ARAVE</name>
<organism evidence="1 2">
    <name type="scientific">Araneus ventricosus</name>
    <name type="common">Orbweaver spider</name>
    <name type="synonym">Epeira ventricosa</name>
    <dbReference type="NCBI Taxonomy" id="182803"/>
    <lineage>
        <taxon>Eukaryota</taxon>
        <taxon>Metazoa</taxon>
        <taxon>Ecdysozoa</taxon>
        <taxon>Arthropoda</taxon>
        <taxon>Chelicerata</taxon>
        <taxon>Arachnida</taxon>
        <taxon>Araneae</taxon>
        <taxon>Araneomorphae</taxon>
        <taxon>Entelegynae</taxon>
        <taxon>Araneoidea</taxon>
        <taxon>Araneidae</taxon>
        <taxon>Araneus</taxon>
    </lineage>
</organism>
<proteinExistence type="predicted"/>
<accession>A0A4Y2PJJ1</accession>
<dbReference type="AlphaFoldDB" id="A0A4Y2PJJ1"/>
<evidence type="ECO:0000313" key="2">
    <source>
        <dbReference type="Proteomes" id="UP000499080"/>
    </source>
</evidence>
<dbReference type="Proteomes" id="UP000499080">
    <property type="component" value="Unassembled WGS sequence"/>
</dbReference>
<dbReference type="EMBL" id="BGPR01011440">
    <property type="protein sequence ID" value="GBN51351.1"/>
    <property type="molecule type" value="Genomic_DNA"/>
</dbReference>
<keyword evidence="2" id="KW-1185">Reference proteome</keyword>
<sequence length="130" mass="14998">MRFTAVSDRNTKEKTIVVRITAKIKRYERVSAVAVAMMRRGKWSTKDYEILAKWFKLRREKEKRRVFHCWSKGIDSRLNGITLSRLRITLDDPSKKETQTAAVGMCGKTALFSTLPTVLDSSSQTPVRLF</sequence>
<reference evidence="1 2" key="1">
    <citation type="journal article" date="2019" name="Sci. Rep.">
        <title>Orb-weaving spider Araneus ventricosus genome elucidates the spidroin gene catalogue.</title>
        <authorList>
            <person name="Kono N."/>
            <person name="Nakamura H."/>
            <person name="Ohtoshi R."/>
            <person name="Moran D.A.P."/>
            <person name="Shinohara A."/>
            <person name="Yoshida Y."/>
            <person name="Fujiwara M."/>
            <person name="Mori M."/>
            <person name="Tomita M."/>
            <person name="Arakawa K."/>
        </authorList>
    </citation>
    <scope>NUCLEOTIDE SEQUENCE [LARGE SCALE GENOMIC DNA]</scope>
</reference>